<dbReference type="Gene3D" id="3.60.15.10">
    <property type="entry name" value="Ribonuclease Z/Hydroxyacylglutathione hydrolase-like"/>
    <property type="match status" value="1"/>
</dbReference>
<protein>
    <recommendedName>
        <fullName evidence="3">Metallo-beta-lactamase domain-containing protein</fullName>
    </recommendedName>
</protein>
<name>A0A177DYP2_ALTAL</name>
<dbReference type="InterPro" id="IPR050114">
    <property type="entry name" value="UPF0173_UPF0282_UlaG_hydrolase"/>
</dbReference>
<dbReference type="Proteomes" id="UP000077248">
    <property type="component" value="Unassembled WGS sequence"/>
</dbReference>
<dbReference type="EMBL" id="KV441471">
    <property type="protein sequence ID" value="OAG24834.1"/>
    <property type="molecule type" value="Genomic_DNA"/>
</dbReference>
<dbReference type="SUPFAM" id="SSF56281">
    <property type="entry name" value="Metallo-hydrolase/oxidoreductase"/>
    <property type="match status" value="1"/>
</dbReference>
<proteinExistence type="predicted"/>
<keyword evidence="2" id="KW-1185">Reference proteome</keyword>
<dbReference type="VEuPathDB" id="FungiDB:CC77DRAFT_1091715"/>
<evidence type="ECO:0000313" key="2">
    <source>
        <dbReference type="Proteomes" id="UP000077248"/>
    </source>
</evidence>
<dbReference type="KEGG" id="aalt:CC77DRAFT_1091715"/>
<dbReference type="OMA" id="VIWALHD"/>
<evidence type="ECO:0008006" key="3">
    <source>
        <dbReference type="Google" id="ProtNLM"/>
    </source>
</evidence>
<reference evidence="1 2" key="1">
    <citation type="submission" date="2016-05" db="EMBL/GenBank/DDBJ databases">
        <title>Comparative analysis of secretome profiles of manganese(II)-oxidizing ascomycete fungi.</title>
        <authorList>
            <consortium name="DOE Joint Genome Institute"/>
            <person name="Zeiner C.A."/>
            <person name="Purvine S.O."/>
            <person name="Zink E.M."/>
            <person name="Wu S."/>
            <person name="Pasa-Tolic L."/>
            <person name="Chaput D.L."/>
            <person name="Haridas S."/>
            <person name="Grigoriev I.V."/>
            <person name="Santelli C.M."/>
            <person name="Hansel C.M."/>
        </authorList>
    </citation>
    <scope>NUCLEOTIDE SEQUENCE [LARGE SCALE GENOMIC DNA]</scope>
    <source>
        <strain evidence="1 2">SRC1lrK2f</strain>
    </source>
</reference>
<dbReference type="Pfam" id="PF13483">
    <property type="entry name" value="Lactamase_B_3"/>
    <property type="match status" value="1"/>
</dbReference>
<evidence type="ECO:0000313" key="1">
    <source>
        <dbReference type="EMBL" id="OAG24834.1"/>
    </source>
</evidence>
<dbReference type="PANTHER" id="PTHR43546">
    <property type="entry name" value="UPF0173 METAL-DEPENDENT HYDROLASE MJ1163-RELATED"/>
    <property type="match status" value="1"/>
</dbReference>
<dbReference type="AlphaFoldDB" id="A0A177DYP2"/>
<dbReference type="PANTHER" id="PTHR43546:SF8">
    <property type="entry name" value="METALLO-BETA-LACTAMASE DOMAIN-CONTAINING PROTEIN"/>
    <property type="match status" value="1"/>
</dbReference>
<gene>
    <name evidence="1" type="ORF">CC77DRAFT_1091715</name>
</gene>
<dbReference type="GeneID" id="29115178"/>
<dbReference type="RefSeq" id="XP_018390255.1">
    <property type="nucleotide sequence ID" value="XM_018529584.1"/>
</dbReference>
<sequence>MPNTMTGTTIEWFGATTFRLRTSGITIFLDTWLDRPSVLPRYLAVDNVNEADYIFISHAHFDHLPGADRIAIKTGAIVVANCEAINLLRSAGVPDEQLMPVSGGERIPLFTRTVRDQAKRGEVPTAKALPDQPKMPDHSLASLAVHVWPSLHAFMPNPHPDLMDTAVVYTGGASPYTCTLDISNGMKYGLLQLDKLVPKDKMNDGMRSFLDYVHDRSTNLFSHCDGGQLMFNIIIDGSAILWNAHLGTYEGVISRVEPKPKIALLAIAGRANHDGRPFNGSAAQFAVKQVRWLDQPETVIWCLHDDSCIAPYKVDVTGATTSVEKETTSSVLSLMPGQCTNLDI</sequence>
<accession>A0A177DYP2</accession>
<organism evidence="1 2">
    <name type="scientific">Alternaria alternata</name>
    <name type="common">Alternaria rot fungus</name>
    <name type="synonym">Torula alternata</name>
    <dbReference type="NCBI Taxonomy" id="5599"/>
    <lineage>
        <taxon>Eukaryota</taxon>
        <taxon>Fungi</taxon>
        <taxon>Dikarya</taxon>
        <taxon>Ascomycota</taxon>
        <taxon>Pezizomycotina</taxon>
        <taxon>Dothideomycetes</taxon>
        <taxon>Pleosporomycetidae</taxon>
        <taxon>Pleosporales</taxon>
        <taxon>Pleosporineae</taxon>
        <taxon>Pleosporaceae</taxon>
        <taxon>Alternaria</taxon>
        <taxon>Alternaria sect. Alternaria</taxon>
        <taxon>Alternaria alternata complex</taxon>
    </lineage>
</organism>
<dbReference type="InterPro" id="IPR036866">
    <property type="entry name" value="RibonucZ/Hydroxyglut_hydro"/>
</dbReference>